<evidence type="ECO:0000256" key="13">
    <source>
        <dbReference type="ARBA" id="ARBA00023136"/>
    </source>
</evidence>
<sequence>MRFVYARQMTRRNANFEFMNQQLVWHPFTEFLLFLKPFINFRRLKNILKHVPYSKPQAFNFLPTHICVMCYVYFNIINHSSKFHKTI</sequence>
<comment type="pathway">
    <text evidence="2">Protein modification; protein ubiquitination.</text>
</comment>
<keyword evidence="8" id="KW-0863">Zinc-finger</keyword>
<dbReference type="STRING" id="44941.A0A397VXL0"/>
<dbReference type="GO" id="GO:0005778">
    <property type="term" value="C:peroxisomal membrane"/>
    <property type="evidence" value="ECO:0007669"/>
    <property type="project" value="UniProtKB-SubCell"/>
</dbReference>
<evidence type="ECO:0000256" key="8">
    <source>
        <dbReference type="ARBA" id="ARBA00022771"/>
    </source>
</evidence>
<dbReference type="PANTHER" id="PTHR48178:SF1">
    <property type="entry name" value="PEROXISOME BIOGENESIS FACTOR 2"/>
    <property type="match status" value="1"/>
</dbReference>
<keyword evidence="4" id="KW-0813">Transport</keyword>
<keyword evidence="7" id="KW-0479">Metal-binding</keyword>
<keyword evidence="9" id="KW-0833">Ubl conjugation pathway</keyword>
<dbReference type="InterPro" id="IPR025654">
    <property type="entry name" value="PEX2/10"/>
</dbReference>
<evidence type="ECO:0000256" key="1">
    <source>
        <dbReference type="ARBA" id="ARBA00004585"/>
    </source>
</evidence>
<comment type="similarity">
    <text evidence="3">Belongs to the pex2/pex10/pex12 family.</text>
</comment>
<keyword evidence="11" id="KW-0653">Protein transport</keyword>
<dbReference type="OrthoDB" id="1701437at2759"/>
<keyword evidence="13 15" id="KW-0472">Membrane</keyword>
<proteinExistence type="inferred from homology"/>
<dbReference type="PANTHER" id="PTHR48178">
    <property type="entry name" value="PEROXISOME BIOGENESIS FACTOR 2"/>
    <property type="match status" value="1"/>
</dbReference>
<gene>
    <name evidence="16" type="ORF">C2G38_2069311</name>
</gene>
<protein>
    <submittedName>
        <fullName evidence="16">Uncharacterized protein</fullName>
    </submittedName>
</protein>
<keyword evidence="6 15" id="KW-0812">Transmembrane</keyword>
<feature type="transmembrane region" description="Helical" evidence="15">
    <location>
        <begin position="59"/>
        <end position="77"/>
    </location>
</feature>
<keyword evidence="10" id="KW-0862">Zinc</keyword>
<evidence type="ECO:0000313" key="16">
    <source>
        <dbReference type="EMBL" id="RIB24723.1"/>
    </source>
</evidence>
<evidence type="ECO:0000256" key="14">
    <source>
        <dbReference type="ARBA" id="ARBA00023140"/>
    </source>
</evidence>
<evidence type="ECO:0000256" key="9">
    <source>
        <dbReference type="ARBA" id="ARBA00022786"/>
    </source>
</evidence>
<dbReference type="GO" id="GO:0016740">
    <property type="term" value="F:transferase activity"/>
    <property type="evidence" value="ECO:0007669"/>
    <property type="project" value="UniProtKB-KW"/>
</dbReference>
<evidence type="ECO:0000256" key="12">
    <source>
        <dbReference type="ARBA" id="ARBA00022989"/>
    </source>
</evidence>
<keyword evidence="14" id="KW-0576">Peroxisome</keyword>
<dbReference type="GO" id="GO:0008270">
    <property type="term" value="F:zinc ion binding"/>
    <property type="evidence" value="ECO:0007669"/>
    <property type="project" value="UniProtKB-KW"/>
</dbReference>
<evidence type="ECO:0000256" key="6">
    <source>
        <dbReference type="ARBA" id="ARBA00022692"/>
    </source>
</evidence>
<evidence type="ECO:0000256" key="5">
    <source>
        <dbReference type="ARBA" id="ARBA00022679"/>
    </source>
</evidence>
<keyword evidence="5" id="KW-0808">Transferase</keyword>
<reference evidence="16 17" key="1">
    <citation type="submission" date="2018-06" db="EMBL/GenBank/DDBJ databases">
        <title>Comparative genomics reveals the genomic features of Rhizophagus irregularis, R. cerebriforme, R. diaphanum and Gigaspora rosea, and their symbiotic lifestyle signature.</title>
        <authorList>
            <person name="Morin E."/>
            <person name="San Clemente H."/>
            <person name="Chen E.C.H."/>
            <person name="De La Providencia I."/>
            <person name="Hainaut M."/>
            <person name="Kuo A."/>
            <person name="Kohler A."/>
            <person name="Murat C."/>
            <person name="Tang N."/>
            <person name="Roy S."/>
            <person name="Loubradou J."/>
            <person name="Henrissat B."/>
            <person name="Grigoriev I.V."/>
            <person name="Corradi N."/>
            <person name="Roux C."/>
            <person name="Martin F.M."/>
        </authorList>
    </citation>
    <scope>NUCLEOTIDE SEQUENCE [LARGE SCALE GENOMIC DNA]</scope>
    <source>
        <strain evidence="16 17">DAOM 194757</strain>
    </source>
</reference>
<evidence type="ECO:0000256" key="4">
    <source>
        <dbReference type="ARBA" id="ARBA00022448"/>
    </source>
</evidence>
<comment type="caution">
    <text evidence="16">The sequence shown here is derived from an EMBL/GenBank/DDBJ whole genome shotgun (WGS) entry which is preliminary data.</text>
</comment>
<evidence type="ECO:0000256" key="15">
    <source>
        <dbReference type="SAM" id="Phobius"/>
    </source>
</evidence>
<dbReference type="Proteomes" id="UP000266673">
    <property type="component" value="Unassembled WGS sequence"/>
</dbReference>
<accession>A0A397VXL0</accession>
<evidence type="ECO:0000256" key="10">
    <source>
        <dbReference type="ARBA" id="ARBA00022833"/>
    </source>
</evidence>
<keyword evidence="12 15" id="KW-1133">Transmembrane helix</keyword>
<evidence type="ECO:0000313" key="17">
    <source>
        <dbReference type="Proteomes" id="UP000266673"/>
    </source>
</evidence>
<comment type="subcellular location">
    <subcellularLocation>
        <location evidence="1">Peroxisome membrane</location>
        <topology evidence="1">Multi-pass membrane protein</topology>
    </subcellularLocation>
</comment>
<keyword evidence="17" id="KW-1185">Reference proteome</keyword>
<dbReference type="GO" id="GO:0016558">
    <property type="term" value="P:protein import into peroxisome matrix"/>
    <property type="evidence" value="ECO:0007669"/>
    <property type="project" value="InterPro"/>
</dbReference>
<name>A0A397VXL0_9GLOM</name>
<evidence type="ECO:0000256" key="11">
    <source>
        <dbReference type="ARBA" id="ARBA00022927"/>
    </source>
</evidence>
<evidence type="ECO:0000256" key="2">
    <source>
        <dbReference type="ARBA" id="ARBA00004906"/>
    </source>
</evidence>
<organism evidence="16 17">
    <name type="scientific">Gigaspora rosea</name>
    <dbReference type="NCBI Taxonomy" id="44941"/>
    <lineage>
        <taxon>Eukaryota</taxon>
        <taxon>Fungi</taxon>
        <taxon>Fungi incertae sedis</taxon>
        <taxon>Mucoromycota</taxon>
        <taxon>Glomeromycotina</taxon>
        <taxon>Glomeromycetes</taxon>
        <taxon>Diversisporales</taxon>
        <taxon>Gigasporaceae</taxon>
        <taxon>Gigaspora</taxon>
    </lineage>
</organism>
<dbReference type="EMBL" id="QKWP01000204">
    <property type="protein sequence ID" value="RIB24723.1"/>
    <property type="molecule type" value="Genomic_DNA"/>
</dbReference>
<evidence type="ECO:0000256" key="7">
    <source>
        <dbReference type="ARBA" id="ARBA00022723"/>
    </source>
</evidence>
<evidence type="ECO:0000256" key="3">
    <source>
        <dbReference type="ARBA" id="ARBA00008704"/>
    </source>
</evidence>
<dbReference type="AlphaFoldDB" id="A0A397VXL0"/>